<accession>A0A949U2T2</accession>
<keyword evidence="2" id="KW-1185">Reference proteome</keyword>
<gene>
    <name evidence="1" type="ORF">I6U48_26020</name>
</gene>
<comment type="caution">
    <text evidence="1">The sequence shown here is derived from an EMBL/GenBank/DDBJ whole genome shotgun (WGS) entry which is preliminary data.</text>
</comment>
<evidence type="ECO:0000313" key="1">
    <source>
        <dbReference type="EMBL" id="MBV7276346.1"/>
    </source>
</evidence>
<dbReference type="EMBL" id="JAEEGC010000170">
    <property type="protein sequence ID" value="MBV7276346.1"/>
    <property type="molecule type" value="Genomic_DNA"/>
</dbReference>
<organism evidence="1 2">
    <name type="scientific">Clostridium thailandense</name>
    <dbReference type="NCBI Taxonomy" id="2794346"/>
    <lineage>
        <taxon>Bacteria</taxon>
        <taxon>Bacillati</taxon>
        <taxon>Bacillota</taxon>
        <taxon>Clostridia</taxon>
        <taxon>Eubacteriales</taxon>
        <taxon>Clostridiaceae</taxon>
        <taxon>Clostridium</taxon>
    </lineage>
</organism>
<proteinExistence type="predicted"/>
<dbReference type="Proteomes" id="UP000694308">
    <property type="component" value="Unassembled WGS sequence"/>
</dbReference>
<protein>
    <submittedName>
        <fullName evidence="1">Uncharacterized protein</fullName>
    </submittedName>
</protein>
<dbReference type="AlphaFoldDB" id="A0A949U2T2"/>
<name>A0A949U2T2_9CLOT</name>
<evidence type="ECO:0000313" key="2">
    <source>
        <dbReference type="Proteomes" id="UP000694308"/>
    </source>
</evidence>
<reference evidence="1" key="1">
    <citation type="submission" date="2020-12" db="EMBL/GenBank/DDBJ databases">
        <title>Clostridium thailandense sp. nov., a novel acetogenic bacterium isolated from peat land soil in Thailand.</title>
        <authorList>
            <person name="Chaikitkaew S."/>
            <person name="Birkeland N.K."/>
        </authorList>
    </citation>
    <scope>NUCLEOTIDE SEQUENCE</scope>
    <source>
        <strain evidence="1">PL3</strain>
    </source>
</reference>
<sequence length="101" mass="11823">MDELLICPKCNNNSFNIKREATYVYTYKLNTPDTKLRSDNKSALPFLFDNREKTCSKEYLECTKCGAHYPCPFFTDTEKIDLTILQKAIRSDFKDEPEFFG</sequence>